<evidence type="ECO:0000313" key="1">
    <source>
        <dbReference type="EMBL" id="CAA7399591.1"/>
    </source>
</evidence>
<evidence type="ECO:0000313" key="2">
    <source>
        <dbReference type="Proteomes" id="UP000663760"/>
    </source>
</evidence>
<protein>
    <submittedName>
        <fullName evidence="1">Uncharacterized protein</fullName>
    </submittedName>
</protein>
<dbReference type="EMBL" id="LR746270">
    <property type="protein sequence ID" value="CAA7399591.1"/>
    <property type="molecule type" value="Genomic_DNA"/>
</dbReference>
<name>A0A7I8KPQ5_SPIIN</name>
<dbReference type="OrthoDB" id="2018540at2759"/>
<keyword evidence="2" id="KW-1185">Reference proteome</keyword>
<dbReference type="PANTHER" id="PTHR37904:SF2">
    <property type="entry name" value="OS10G0566900 PROTEIN"/>
    <property type="match status" value="1"/>
</dbReference>
<gene>
    <name evidence="1" type="ORF">SI8410_07010261</name>
</gene>
<dbReference type="Pfam" id="PF15011">
    <property type="entry name" value="CA109-like"/>
    <property type="match status" value="1"/>
</dbReference>
<reference evidence="1" key="1">
    <citation type="submission" date="2020-02" db="EMBL/GenBank/DDBJ databases">
        <authorList>
            <person name="Scholz U."/>
            <person name="Mascher M."/>
            <person name="Fiebig A."/>
        </authorList>
    </citation>
    <scope>NUCLEOTIDE SEQUENCE</scope>
</reference>
<accession>A0A7I8KPQ5</accession>
<dbReference type="InterPro" id="IPR038985">
    <property type="entry name" value="OPRN-like"/>
</dbReference>
<organism evidence="1 2">
    <name type="scientific">Spirodela intermedia</name>
    <name type="common">Intermediate duckweed</name>
    <dbReference type="NCBI Taxonomy" id="51605"/>
    <lineage>
        <taxon>Eukaryota</taxon>
        <taxon>Viridiplantae</taxon>
        <taxon>Streptophyta</taxon>
        <taxon>Embryophyta</taxon>
        <taxon>Tracheophyta</taxon>
        <taxon>Spermatophyta</taxon>
        <taxon>Magnoliopsida</taxon>
        <taxon>Liliopsida</taxon>
        <taxon>Araceae</taxon>
        <taxon>Lemnoideae</taxon>
        <taxon>Spirodela</taxon>
    </lineage>
</organism>
<dbReference type="AlphaFoldDB" id="A0A7I8KPQ5"/>
<dbReference type="Proteomes" id="UP000663760">
    <property type="component" value="Chromosome 7"/>
</dbReference>
<dbReference type="PANTHER" id="PTHR37904">
    <property type="entry name" value="OS10G0566900 PROTEIN"/>
    <property type="match status" value="1"/>
</dbReference>
<proteinExistence type="predicted"/>
<sequence>MESLVRKYQQKYRKVEGEMKRWDELQSRLLSHFGSASSIIDRLEVLREKKNYGGLTCVDGVKEALLGKQLETLERIFSTMKDILKQFQSIVVSLDKISKDGSQLSKSESTPSSCRMKIGIKPSLAECVEGLKMIHEMHQSEYLLKVSLISALTWNTSSREIAGLNQFLADQPNISKDEVQGIFGVIFAEEN</sequence>
<dbReference type="InterPro" id="IPR029159">
    <property type="entry name" value="CA109-like"/>
</dbReference>